<keyword evidence="2" id="KW-1185">Reference proteome</keyword>
<name>A0A0B0PT98_GOSAR</name>
<dbReference type="Proteomes" id="UP000032142">
    <property type="component" value="Unassembled WGS sequence"/>
</dbReference>
<proteinExistence type="predicted"/>
<evidence type="ECO:0000313" key="1">
    <source>
        <dbReference type="EMBL" id="KHG28072.1"/>
    </source>
</evidence>
<protein>
    <submittedName>
        <fullName evidence="1">Uncharacterized protein</fullName>
    </submittedName>
</protein>
<dbReference type="AlphaFoldDB" id="A0A0B0PT98"/>
<sequence length="25" mass="2817">MSGTWHWSRYVSVKPCLGHGISTNI</sequence>
<reference evidence="2" key="1">
    <citation type="submission" date="2014-09" db="EMBL/GenBank/DDBJ databases">
        <authorList>
            <person name="Mudge J."/>
            <person name="Ramaraj T."/>
            <person name="Lindquist I.E."/>
            <person name="Bharti A.K."/>
            <person name="Sundararajan A."/>
            <person name="Cameron C.T."/>
            <person name="Woodward J.E."/>
            <person name="May G.D."/>
            <person name="Brubaker C."/>
            <person name="Broadhvest J."/>
            <person name="Wilkins T.A."/>
        </authorList>
    </citation>
    <scope>NUCLEOTIDE SEQUENCE</scope>
    <source>
        <strain evidence="2">cv. AKA8401</strain>
    </source>
</reference>
<organism evidence="1 2">
    <name type="scientific">Gossypium arboreum</name>
    <name type="common">Tree cotton</name>
    <name type="synonym">Gossypium nanking</name>
    <dbReference type="NCBI Taxonomy" id="29729"/>
    <lineage>
        <taxon>Eukaryota</taxon>
        <taxon>Viridiplantae</taxon>
        <taxon>Streptophyta</taxon>
        <taxon>Embryophyta</taxon>
        <taxon>Tracheophyta</taxon>
        <taxon>Spermatophyta</taxon>
        <taxon>Magnoliopsida</taxon>
        <taxon>eudicotyledons</taxon>
        <taxon>Gunneridae</taxon>
        <taxon>Pentapetalae</taxon>
        <taxon>rosids</taxon>
        <taxon>malvids</taxon>
        <taxon>Malvales</taxon>
        <taxon>Malvaceae</taxon>
        <taxon>Malvoideae</taxon>
        <taxon>Gossypium</taxon>
    </lineage>
</organism>
<evidence type="ECO:0000313" key="2">
    <source>
        <dbReference type="Proteomes" id="UP000032142"/>
    </source>
</evidence>
<dbReference type="EMBL" id="KN443484">
    <property type="protein sequence ID" value="KHG28072.1"/>
    <property type="molecule type" value="Genomic_DNA"/>
</dbReference>
<gene>
    <name evidence="1" type="ORF">F383_35155</name>
</gene>
<accession>A0A0B0PT98</accession>